<dbReference type="InterPro" id="IPR053943">
    <property type="entry name" value="RlmKL-like_Mtase_CS"/>
</dbReference>
<dbReference type="PROSITE" id="PS00092">
    <property type="entry name" value="N6_MTASE"/>
    <property type="match status" value="1"/>
</dbReference>
<dbReference type="Gene3D" id="3.30.750.80">
    <property type="entry name" value="RNA methyltransferase domain (HRMD) like"/>
    <property type="match status" value="1"/>
</dbReference>
<dbReference type="Pfam" id="PF02926">
    <property type="entry name" value="THUMP"/>
    <property type="match status" value="1"/>
</dbReference>
<dbReference type="InterPro" id="IPR029063">
    <property type="entry name" value="SAM-dependent_MTases_sf"/>
</dbReference>
<accession>A0ABM7WDN2</accession>
<dbReference type="PANTHER" id="PTHR47313:SF1">
    <property type="entry name" value="RIBOSOMAL RNA LARGE SUBUNIT METHYLTRANSFERASE K_L"/>
    <property type="match status" value="1"/>
</dbReference>
<dbReference type="NCBIfam" id="NF008748">
    <property type="entry name" value="PRK11783.1"/>
    <property type="match status" value="1"/>
</dbReference>
<dbReference type="GO" id="GO:0032259">
    <property type="term" value="P:methylation"/>
    <property type="evidence" value="ECO:0007669"/>
    <property type="project" value="UniProtKB-KW"/>
</dbReference>
<dbReference type="Gene3D" id="3.40.50.150">
    <property type="entry name" value="Vaccinia Virus protein VP39"/>
    <property type="match status" value="2"/>
</dbReference>
<dbReference type="GO" id="GO:0008168">
    <property type="term" value="F:methyltransferase activity"/>
    <property type="evidence" value="ECO:0007669"/>
    <property type="project" value="UniProtKB-KW"/>
</dbReference>
<dbReference type="PROSITE" id="PS01261">
    <property type="entry name" value="UPF0020"/>
    <property type="match status" value="1"/>
</dbReference>
<keyword evidence="7" id="KW-1185">Reference proteome</keyword>
<keyword evidence="1" id="KW-0698">rRNA processing</keyword>
<protein>
    <submittedName>
        <fullName evidence="6">Ribosomal RNA large subunit methyltransferase K/L</fullName>
    </submittedName>
</protein>
<evidence type="ECO:0000256" key="3">
    <source>
        <dbReference type="ARBA" id="ARBA00022679"/>
    </source>
</evidence>
<dbReference type="Pfam" id="PF22020">
    <property type="entry name" value="RlmL_1st"/>
    <property type="match status" value="1"/>
</dbReference>
<dbReference type="SUPFAM" id="SSF53335">
    <property type="entry name" value="S-adenosyl-L-methionine-dependent methyltransferases"/>
    <property type="match status" value="2"/>
</dbReference>
<dbReference type="PROSITE" id="PS51165">
    <property type="entry name" value="THUMP"/>
    <property type="match status" value="1"/>
</dbReference>
<gene>
    <name evidence="6" type="primary">rlmL</name>
    <name evidence="6" type="ORF">DPPLL_34390</name>
</gene>
<organism evidence="6 7">
    <name type="scientific">Desulfofustis limnaeus</name>
    <dbReference type="NCBI Taxonomy" id="2740163"/>
    <lineage>
        <taxon>Bacteria</taxon>
        <taxon>Pseudomonadati</taxon>
        <taxon>Thermodesulfobacteriota</taxon>
        <taxon>Desulfobulbia</taxon>
        <taxon>Desulfobulbales</taxon>
        <taxon>Desulfocapsaceae</taxon>
        <taxon>Desulfofustis</taxon>
    </lineage>
</organism>
<evidence type="ECO:0000259" key="5">
    <source>
        <dbReference type="PROSITE" id="PS51165"/>
    </source>
</evidence>
<dbReference type="PANTHER" id="PTHR47313">
    <property type="entry name" value="RIBOSOMAL RNA LARGE SUBUNIT METHYLTRANSFERASE K/L"/>
    <property type="match status" value="1"/>
</dbReference>
<dbReference type="Gene3D" id="3.30.2130.30">
    <property type="match status" value="1"/>
</dbReference>
<sequence length="706" mass="80006">MSFMNFITTCAGGLEKLIVTEVLGWGGVIEEMETGLVRWSGPSASGYRACLWSRFGSRVLLVIDEFDLGSVQDVYDQATRIPWEDHLAAGGCFAVDCHLGSDAVLTHNRFAALRLKDAIVDRFRDRTGRRPDVQLKRPDVRFHLSVRDNRGTVAVDLSGESLHRRGYRHHGGEAPLKESLAAAIITLSGWDPATPLIDPLCGSGTLLIEAALMRADVAPGLERTYFGFQKWVGHQEQLWQELVDEAMAREEQGQRNTWPPLLGYDADPEMVAVARQNVSRAGCDEQITITCRELSRLHGEDGAMGWVVCNPPYGERLSSTETVRYLYRCLGNRLRESFSGWHLALFTGRPEYADLLQISWRETWRLYNGPLPCALYVATIPAPDPAFCWRVAAVDEGGGEGRDLVNRLKKNLEKRLPWSRQEEIECFRIYDRDLPDYNVVIEIFRKWVFIKEFSSGKAVCEQVADQRWKTVVGTVRSLLGVGRDRLFFARYRRDGRSQRGKGGRKVEVGEGTARYLVEFTPGTVWGFDLDQRSVRRYIHDHAAGKSFLSLADRDGAAAVQAALGGADKTVTLAASPEAAGRMAENYALNGLYAKNHHIVVADVHRWLAQEDGQYDLILLTIRHGFQEGGEKRRTFSPEWCGELIDTVMRRLRTTGSLLCAVHERSFTFAQHVSERYWCRQRDRMLLPRDAERRAGRCRFWEVRHKR</sequence>
<proteinExistence type="predicted"/>
<dbReference type="SMART" id="SM00981">
    <property type="entry name" value="THUMP"/>
    <property type="match status" value="1"/>
</dbReference>
<evidence type="ECO:0000313" key="6">
    <source>
        <dbReference type="EMBL" id="BDD89074.1"/>
    </source>
</evidence>
<dbReference type="InterPro" id="IPR002052">
    <property type="entry name" value="DNA_methylase_N6_adenine_CS"/>
</dbReference>
<dbReference type="InterPro" id="IPR004114">
    <property type="entry name" value="THUMP_dom"/>
</dbReference>
<evidence type="ECO:0000256" key="1">
    <source>
        <dbReference type="ARBA" id="ARBA00022552"/>
    </source>
</evidence>
<dbReference type="InterPro" id="IPR000241">
    <property type="entry name" value="RlmKL-like_Mtase"/>
</dbReference>
<keyword evidence="3" id="KW-0808">Transferase</keyword>
<keyword evidence="2 6" id="KW-0489">Methyltransferase</keyword>
<dbReference type="EMBL" id="AP025516">
    <property type="protein sequence ID" value="BDD89074.1"/>
    <property type="molecule type" value="Genomic_DNA"/>
</dbReference>
<name>A0ABM7WDN2_9BACT</name>
<dbReference type="InterPro" id="IPR054170">
    <property type="entry name" value="RlmL_1st"/>
</dbReference>
<evidence type="ECO:0000256" key="4">
    <source>
        <dbReference type="PROSITE-ProRule" id="PRU00529"/>
    </source>
</evidence>
<keyword evidence="4" id="KW-0694">RNA-binding</keyword>
<dbReference type="Proteomes" id="UP000830055">
    <property type="component" value="Chromosome"/>
</dbReference>
<evidence type="ECO:0000256" key="2">
    <source>
        <dbReference type="ARBA" id="ARBA00022603"/>
    </source>
</evidence>
<dbReference type="CDD" id="cd11715">
    <property type="entry name" value="THUMP_AdoMetMT"/>
    <property type="match status" value="1"/>
</dbReference>
<feature type="domain" description="THUMP" evidence="5">
    <location>
        <begin position="45"/>
        <end position="157"/>
    </location>
</feature>
<reference evidence="6 7" key="1">
    <citation type="submission" date="2022-01" db="EMBL/GenBank/DDBJ databases">
        <title>Desulfofustis limnae sp. nov., a novel mesophilic sulfate-reducing bacterium isolated from marsh soil.</title>
        <authorList>
            <person name="Watanabe M."/>
            <person name="Takahashi A."/>
            <person name="Kojima H."/>
            <person name="Fukui M."/>
        </authorList>
    </citation>
    <scope>NUCLEOTIDE SEQUENCE [LARGE SCALE GENOMIC DNA]</scope>
    <source>
        <strain evidence="6 7">PPLL</strain>
    </source>
</reference>
<dbReference type="InterPro" id="IPR017244">
    <property type="entry name" value="23SrRNA_methyltr_KL"/>
</dbReference>
<dbReference type="PIRSF" id="PIRSF037618">
    <property type="entry name" value="RNA_Mtase_bacteria_prd"/>
    <property type="match status" value="1"/>
</dbReference>
<evidence type="ECO:0000313" key="7">
    <source>
        <dbReference type="Proteomes" id="UP000830055"/>
    </source>
</evidence>
<dbReference type="Pfam" id="PF01170">
    <property type="entry name" value="UPF0020"/>
    <property type="match status" value="1"/>
</dbReference>